<sequence length="338" mass="35561">TTTNTDNTFTVNTTTEVLTTSGDHGLVNDDTVTLTTTGTLPAGLSVDRTYYVLTTPTPNTLTLSTTKDGSTVDITGTGSGTHTLTSVNSVNDTSATTCPAVLELPTITGCNGVDLTAVDSIYTQSSGIISTPNGFSSSTVTRIEDEQYIDLKDEGCLQLGKDGQDFALSMWLKASGPSNDQTSGDGSQIIGSKSQYNQQKPGFLLHTQSNVTTELQNAGKNADGVEGSCCGKDGRLVLRALSTPADNGWRKTVMSEPFPADTWTHVVLNYRNNANSGETPLQECSNDTCASELSIYVNLLGPTSKSPGHGTQAAIDNLYFSTEDGGKGRLRIGDEGWG</sequence>
<reference evidence="1" key="1">
    <citation type="submission" date="2018-05" db="EMBL/GenBank/DDBJ databases">
        <authorList>
            <person name="Lanie J.A."/>
            <person name="Ng W.-L."/>
            <person name="Kazmierczak K.M."/>
            <person name="Andrzejewski T.M."/>
            <person name="Davidsen T.M."/>
            <person name="Wayne K.J."/>
            <person name="Tettelin H."/>
            <person name="Glass J.I."/>
            <person name="Rusch D."/>
            <person name="Podicherti R."/>
            <person name="Tsui H.-C.T."/>
            <person name="Winkler M.E."/>
        </authorList>
    </citation>
    <scope>NUCLEOTIDE SEQUENCE</scope>
</reference>
<name>A0A382Q239_9ZZZZ</name>
<accession>A0A382Q239</accession>
<organism evidence="1">
    <name type="scientific">marine metagenome</name>
    <dbReference type="NCBI Taxonomy" id="408172"/>
    <lineage>
        <taxon>unclassified sequences</taxon>
        <taxon>metagenomes</taxon>
        <taxon>ecological metagenomes</taxon>
    </lineage>
</organism>
<evidence type="ECO:0000313" key="1">
    <source>
        <dbReference type="EMBL" id="SVC78472.1"/>
    </source>
</evidence>
<feature type="non-terminal residue" evidence="1">
    <location>
        <position position="1"/>
    </location>
</feature>
<dbReference type="EMBL" id="UINC01110751">
    <property type="protein sequence ID" value="SVC78472.1"/>
    <property type="molecule type" value="Genomic_DNA"/>
</dbReference>
<protein>
    <submittedName>
        <fullName evidence="1">Uncharacterized protein</fullName>
    </submittedName>
</protein>
<feature type="non-terminal residue" evidence="1">
    <location>
        <position position="338"/>
    </location>
</feature>
<gene>
    <name evidence="1" type="ORF">METZ01_LOCUS331326</name>
</gene>
<proteinExistence type="predicted"/>
<dbReference type="Gene3D" id="2.60.120.200">
    <property type="match status" value="1"/>
</dbReference>
<dbReference type="SUPFAM" id="SSF49899">
    <property type="entry name" value="Concanavalin A-like lectins/glucanases"/>
    <property type="match status" value="1"/>
</dbReference>
<dbReference type="AlphaFoldDB" id="A0A382Q239"/>
<dbReference type="InterPro" id="IPR013320">
    <property type="entry name" value="ConA-like_dom_sf"/>
</dbReference>